<dbReference type="EMBL" id="JAKFFV010000019">
    <property type="protein sequence ID" value="MCF2501380.1"/>
    <property type="molecule type" value="Genomic_DNA"/>
</dbReference>
<name>A0A9X1QH94_9BACT</name>
<accession>A0A9X1QH94</accession>
<comment type="caution">
    <text evidence="1">The sequence shown here is derived from an EMBL/GenBank/DDBJ whole genome shotgun (WGS) entry which is preliminary data.</text>
</comment>
<organism evidence="1 2">
    <name type="scientific">Dyadobacter chenhuakuii</name>
    <dbReference type="NCBI Taxonomy" id="2909339"/>
    <lineage>
        <taxon>Bacteria</taxon>
        <taxon>Pseudomonadati</taxon>
        <taxon>Bacteroidota</taxon>
        <taxon>Cytophagia</taxon>
        <taxon>Cytophagales</taxon>
        <taxon>Spirosomataceae</taxon>
        <taxon>Dyadobacter</taxon>
    </lineage>
</organism>
<evidence type="ECO:0000313" key="1">
    <source>
        <dbReference type="EMBL" id="MCF2501380.1"/>
    </source>
</evidence>
<feature type="non-terminal residue" evidence="1">
    <location>
        <position position="1"/>
    </location>
</feature>
<sequence length="339" mass="36952">VIKRIDQMAPGTTVAVCGEPKTPSGWITTAVNSGYCATANGSNYVGRTIKRIEGMPSESVVAVCGSDPTPEGWITVAVNSNYCSVLNGSLFVGRSIKKISQMACGSIVEICGDEPIPDDWVVVSTNPGYCAKLGSTIYLGRSIKRISGCSPLPVALVEFKGQRINDQFVELNWTTASEVNNLKFEVLRSINSLVDFKVMGTLSGMKASTDLAKYSFLDTNSAAQITYYKLKQIDYDGSHEFSRTITVSPMARLFEIFAFPNPSETKRTSFVVNGLLIKSAISIAIFDDSGVLVYFRKVNLNEKNEIHLDDFYPGRSGKYIARVIAGRQSAIVAFVKILQ</sequence>
<dbReference type="RefSeq" id="WP_235179552.1">
    <property type="nucleotide sequence ID" value="NZ_JAKFFV010000019.1"/>
</dbReference>
<dbReference type="Proteomes" id="UP001139411">
    <property type="component" value="Unassembled WGS sequence"/>
</dbReference>
<dbReference type="InterPro" id="IPR026444">
    <property type="entry name" value="Secre_tail"/>
</dbReference>
<dbReference type="AlphaFoldDB" id="A0A9X1QH94"/>
<protein>
    <submittedName>
        <fullName evidence="1">T9SS type A sorting domain-containing protein</fullName>
    </submittedName>
</protein>
<evidence type="ECO:0000313" key="2">
    <source>
        <dbReference type="Proteomes" id="UP001139411"/>
    </source>
</evidence>
<gene>
    <name evidence="1" type="ORF">L0661_23885</name>
</gene>
<dbReference type="NCBIfam" id="TIGR04183">
    <property type="entry name" value="Por_Secre_tail"/>
    <property type="match status" value="1"/>
</dbReference>
<proteinExistence type="predicted"/>
<reference evidence="1" key="1">
    <citation type="submission" date="2022-01" db="EMBL/GenBank/DDBJ databases">
        <title>Novel species in genus Dyadobacter.</title>
        <authorList>
            <person name="Ma C."/>
        </authorList>
    </citation>
    <scope>NUCLEOTIDE SEQUENCE</scope>
    <source>
        <strain evidence="1">CY357</strain>
    </source>
</reference>